<keyword evidence="4" id="KW-0274">FAD</keyword>
<keyword evidence="7 8" id="KW-0503">Monooxygenase</keyword>
<dbReference type="SUPFAM" id="SSF51905">
    <property type="entry name" value="FAD/NAD(P)-binding domain"/>
    <property type="match status" value="1"/>
</dbReference>
<proteinExistence type="inferred from homology"/>
<comment type="cofactor">
    <cofactor evidence="1">
        <name>FAD</name>
        <dbReference type="ChEBI" id="CHEBI:57692"/>
    </cofactor>
</comment>
<dbReference type="InterPro" id="IPR036188">
    <property type="entry name" value="FAD/NAD-bd_sf"/>
</dbReference>
<reference evidence="8 9" key="1">
    <citation type="submission" date="2015-08" db="EMBL/GenBank/DDBJ databases">
        <title>Investigation of the bacterial diversity of lava forest soil.</title>
        <authorList>
            <person name="Lee J.S."/>
        </authorList>
    </citation>
    <scope>NUCLEOTIDE SEQUENCE [LARGE SCALE GENOMIC DNA]</scope>
    <source>
        <strain evidence="8 9">GJW-30</strain>
    </source>
</reference>
<dbReference type="Pfam" id="PF13450">
    <property type="entry name" value="NAD_binding_8"/>
    <property type="match status" value="1"/>
</dbReference>
<gene>
    <name evidence="8" type="primary">ethA</name>
    <name evidence="8" type="ORF">GJW-30_1_00727</name>
</gene>
<dbReference type="GO" id="GO:0050661">
    <property type="term" value="F:NADP binding"/>
    <property type="evidence" value="ECO:0007669"/>
    <property type="project" value="InterPro"/>
</dbReference>
<dbReference type="KEGG" id="vgo:GJW-30_1_00727"/>
<keyword evidence="6 8" id="KW-0560">Oxidoreductase</keyword>
<accession>A0A0S3PQN8</accession>
<evidence type="ECO:0000256" key="1">
    <source>
        <dbReference type="ARBA" id="ARBA00001974"/>
    </source>
</evidence>
<evidence type="ECO:0000256" key="6">
    <source>
        <dbReference type="ARBA" id="ARBA00023002"/>
    </source>
</evidence>
<evidence type="ECO:0000256" key="3">
    <source>
        <dbReference type="ARBA" id="ARBA00022630"/>
    </source>
</evidence>
<dbReference type="FunFam" id="3.50.50.60:FF:000228">
    <property type="entry name" value="FAD-containing monooxygenase EthA"/>
    <property type="match status" value="1"/>
</dbReference>
<dbReference type="PRINTS" id="PR00411">
    <property type="entry name" value="PNDRDTASEI"/>
</dbReference>
<evidence type="ECO:0000313" key="9">
    <source>
        <dbReference type="Proteomes" id="UP000236884"/>
    </source>
</evidence>
<dbReference type="PANTHER" id="PTHR43872:SF1">
    <property type="entry name" value="MONOOXYGENASE, PUTATIVE (AFU_ORTHOLOGUE AFUA_8G02570)-RELATED"/>
    <property type="match status" value="1"/>
</dbReference>
<dbReference type="Pfam" id="PF00743">
    <property type="entry name" value="FMO-like"/>
    <property type="match status" value="1"/>
</dbReference>
<dbReference type="RefSeq" id="WP_096351757.1">
    <property type="nucleotide sequence ID" value="NZ_AP014946.1"/>
</dbReference>
<comment type="similarity">
    <text evidence="2">Belongs to the FAD-binding monooxygenase family.</text>
</comment>
<sequence length="505" mass="55472">MNQAVVVDQASAQPVSPARSGSTHFDVIVVGAGLSGIGAAYNLQSKCPQRTFAILEGRDAIGGTWDLFRYPGIRSDSDMHTLGFNFRPWNGEKAIADGPSIRDYVRETAEVYGIDKKIRFGHRVVKADWSSADAAWTLTVETADGAKTFSCNFLYCCSGYYDYAGGYMPGWPGMDTFAGTIAHPQKWPEELDYTGKRVVVIGSGATAVTLVPAMSEKAAHVTMLQRSPTYIIARPAEDAIANFLNRVLPRRIAGSLTKWKNVARQQYYYRMMRKKPAFAKGALIHLAKQQLPEGYDVAKHLTPRYNPWDERLCLVPDGDLFRVIRDGKAAIETDTIETFMPTGLKLASGKEIPADIIVTATGLNVQLLGGMQLTVDGKPVELGKTVSFKGAMFSGIPNLALAFGYANASWTLKADLSSAYLCRLLNHMDARGYAAVMPREMPIVDDAAAMLPLQSGYIKRSMHLMPKQGAEAPWKANHNYMLDVFEFRFGKVDDAALVFTPRAAR</sequence>
<dbReference type="InterPro" id="IPR020946">
    <property type="entry name" value="Flavin_mOase-like"/>
</dbReference>
<evidence type="ECO:0000256" key="5">
    <source>
        <dbReference type="ARBA" id="ARBA00022857"/>
    </source>
</evidence>
<dbReference type="EC" id="1.14.13.-" evidence="8"/>
<dbReference type="AlphaFoldDB" id="A0A0S3PQN8"/>
<dbReference type="EMBL" id="AP014946">
    <property type="protein sequence ID" value="BAT58205.1"/>
    <property type="molecule type" value="Genomic_DNA"/>
</dbReference>
<name>A0A0S3PQN8_9BRAD</name>
<dbReference type="OrthoDB" id="312624at2"/>
<keyword evidence="9" id="KW-1185">Reference proteome</keyword>
<keyword evidence="3" id="KW-0285">Flavoprotein</keyword>
<evidence type="ECO:0000313" key="8">
    <source>
        <dbReference type="EMBL" id="BAT58205.1"/>
    </source>
</evidence>
<evidence type="ECO:0000256" key="2">
    <source>
        <dbReference type="ARBA" id="ARBA00010139"/>
    </source>
</evidence>
<dbReference type="GO" id="GO:0004499">
    <property type="term" value="F:N,N-dimethylaniline monooxygenase activity"/>
    <property type="evidence" value="ECO:0007669"/>
    <property type="project" value="InterPro"/>
</dbReference>
<protein>
    <submittedName>
        <fullName evidence="8">FAD-containing monooxygenase EthA</fullName>
        <ecNumber evidence="8">1.14.13.-</ecNumber>
    </submittedName>
</protein>
<dbReference type="Gene3D" id="3.50.50.60">
    <property type="entry name" value="FAD/NAD(P)-binding domain"/>
    <property type="match status" value="3"/>
</dbReference>
<dbReference type="InterPro" id="IPR051820">
    <property type="entry name" value="FAD-binding_MO"/>
</dbReference>
<evidence type="ECO:0000256" key="7">
    <source>
        <dbReference type="ARBA" id="ARBA00023033"/>
    </source>
</evidence>
<dbReference type="Proteomes" id="UP000236884">
    <property type="component" value="Chromosome"/>
</dbReference>
<organism evidence="8 9">
    <name type="scientific">Variibacter gotjawalensis</name>
    <dbReference type="NCBI Taxonomy" id="1333996"/>
    <lineage>
        <taxon>Bacteria</taxon>
        <taxon>Pseudomonadati</taxon>
        <taxon>Pseudomonadota</taxon>
        <taxon>Alphaproteobacteria</taxon>
        <taxon>Hyphomicrobiales</taxon>
        <taxon>Nitrobacteraceae</taxon>
        <taxon>Variibacter</taxon>
    </lineage>
</organism>
<keyword evidence="5" id="KW-0521">NADP</keyword>
<dbReference type="GO" id="GO:0050660">
    <property type="term" value="F:flavin adenine dinucleotide binding"/>
    <property type="evidence" value="ECO:0007669"/>
    <property type="project" value="InterPro"/>
</dbReference>
<evidence type="ECO:0000256" key="4">
    <source>
        <dbReference type="ARBA" id="ARBA00022827"/>
    </source>
</evidence>
<dbReference type="PANTHER" id="PTHR43872">
    <property type="entry name" value="MONOOXYGENASE, PUTATIVE (AFU_ORTHOLOGUE AFUA_8G02570)-RELATED"/>
    <property type="match status" value="1"/>
</dbReference>